<accession>A0A1G6IZQ9</accession>
<dbReference type="Pfam" id="PF00571">
    <property type="entry name" value="CBS"/>
    <property type="match status" value="1"/>
</dbReference>
<keyword evidence="1" id="KW-0129">CBS domain</keyword>
<dbReference type="PANTHER" id="PTHR33121:SF76">
    <property type="entry name" value="SIGNALING PROTEIN"/>
    <property type="match status" value="1"/>
</dbReference>
<evidence type="ECO:0000259" key="4">
    <source>
        <dbReference type="PROSITE" id="PS51371"/>
    </source>
</evidence>
<organism evidence="5 6">
    <name type="scientific">Desulfurella multipotens</name>
    <dbReference type="NCBI Taxonomy" id="79269"/>
    <lineage>
        <taxon>Bacteria</taxon>
        <taxon>Pseudomonadati</taxon>
        <taxon>Campylobacterota</taxon>
        <taxon>Desulfurellia</taxon>
        <taxon>Desulfurellales</taxon>
        <taxon>Desulfurellaceae</taxon>
        <taxon>Desulfurella</taxon>
    </lineage>
</organism>
<dbReference type="InterPro" id="IPR050706">
    <property type="entry name" value="Cyclic-di-GMP_PDE-like"/>
</dbReference>
<dbReference type="Gene3D" id="3.20.20.450">
    <property type="entry name" value="EAL domain"/>
    <property type="match status" value="1"/>
</dbReference>
<dbReference type="SUPFAM" id="SSF54631">
    <property type="entry name" value="CBS-domain pair"/>
    <property type="match status" value="1"/>
</dbReference>
<dbReference type="NCBIfam" id="TIGR00254">
    <property type="entry name" value="GGDEF"/>
    <property type="match status" value="1"/>
</dbReference>
<protein>
    <submittedName>
        <fullName evidence="5">Diguanylate cyclase (GGDEF) domain-containing protein</fullName>
    </submittedName>
</protein>
<dbReference type="Proteomes" id="UP000199411">
    <property type="component" value="Unassembled WGS sequence"/>
</dbReference>
<dbReference type="InterPro" id="IPR046342">
    <property type="entry name" value="CBS_dom_sf"/>
</dbReference>
<dbReference type="Gene3D" id="3.10.580.10">
    <property type="entry name" value="CBS-domain"/>
    <property type="match status" value="1"/>
</dbReference>
<dbReference type="Pfam" id="PF00563">
    <property type="entry name" value="EAL"/>
    <property type="match status" value="1"/>
</dbReference>
<gene>
    <name evidence="5" type="ORF">SAMN05660835_00334</name>
</gene>
<dbReference type="OrthoDB" id="9777298at2"/>
<dbReference type="GO" id="GO:0071111">
    <property type="term" value="F:cyclic-guanylate-specific phosphodiesterase activity"/>
    <property type="evidence" value="ECO:0007669"/>
    <property type="project" value="InterPro"/>
</dbReference>
<dbReference type="PANTHER" id="PTHR33121">
    <property type="entry name" value="CYCLIC DI-GMP PHOSPHODIESTERASE PDEF"/>
    <property type="match status" value="1"/>
</dbReference>
<reference evidence="6" key="1">
    <citation type="submission" date="2016-10" db="EMBL/GenBank/DDBJ databases">
        <authorList>
            <person name="Varghese N."/>
            <person name="Submissions S."/>
        </authorList>
    </citation>
    <scope>NUCLEOTIDE SEQUENCE [LARGE SCALE GENOMIC DNA]</scope>
    <source>
        <strain evidence="6">DSM 8415</strain>
    </source>
</reference>
<dbReference type="InterPro" id="IPR029787">
    <property type="entry name" value="Nucleotide_cyclase"/>
</dbReference>
<evidence type="ECO:0000256" key="1">
    <source>
        <dbReference type="PROSITE-ProRule" id="PRU00703"/>
    </source>
</evidence>
<dbReference type="SMART" id="SM00052">
    <property type="entry name" value="EAL"/>
    <property type="match status" value="1"/>
</dbReference>
<dbReference type="InterPro" id="IPR035919">
    <property type="entry name" value="EAL_sf"/>
</dbReference>
<feature type="domain" description="EAL" evidence="2">
    <location>
        <begin position="1"/>
        <end position="249"/>
    </location>
</feature>
<keyword evidence="6" id="KW-1185">Reference proteome</keyword>
<dbReference type="InterPro" id="IPR043128">
    <property type="entry name" value="Rev_trsase/Diguanyl_cyclase"/>
</dbReference>
<evidence type="ECO:0000313" key="5">
    <source>
        <dbReference type="EMBL" id="SDC11276.1"/>
    </source>
</evidence>
<feature type="domain" description="CBS" evidence="4">
    <location>
        <begin position="267"/>
        <end position="325"/>
    </location>
</feature>
<evidence type="ECO:0000259" key="2">
    <source>
        <dbReference type="PROSITE" id="PS50883"/>
    </source>
</evidence>
<dbReference type="SMART" id="SM00267">
    <property type="entry name" value="GGDEF"/>
    <property type="match status" value="1"/>
</dbReference>
<dbReference type="AlphaFoldDB" id="A0A1G6IZQ9"/>
<feature type="domain" description="GGDEF" evidence="3">
    <location>
        <begin position="428"/>
        <end position="585"/>
    </location>
</feature>
<dbReference type="SUPFAM" id="SSF55073">
    <property type="entry name" value="Nucleotide cyclase"/>
    <property type="match status" value="1"/>
</dbReference>
<evidence type="ECO:0000313" key="6">
    <source>
        <dbReference type="Proteomes" id="UP000199411"/>
    </source>
</evidence>
<sequence>MKETINKMLDSLTHAYQPIVNIHTGKSIGFEALLRNFLESGFENIDAVFNYAYANDSLFTLDINLRKKAIQKIKNSDIFQNDTLLFYNLDNRTLTSKDYEFGKTIEFLDELNISPSNICFEVSEKHYLECSEYLINLLNNYKKQGFSISIDDFGVKFSGLEYVYNFEPDYVKIDRFFISDINKNHKKRLFVEHIISLCSKLGIKTIAEGIETLEELKECKEMGFNFAQGYFIEKPQIDLSSLKSVYEHINEIKSTRSQTDTDLILQNLKSIEPININESIINCLYRFKDASVNLLPVVDNKMRPIGVITEKDLKNYAYSPYGKDLLTNKTYNKPLSAVITKAPIVCATSKIEDIIESFVQTGSVNTKEIPPVLVVQNEKYIGCLDAATIINIVHKYNLVRVSNQNPLTKLPGNNPIKDYIQEVINKSNQAAFIYFDIDKFKVYNDTFGFRQGDRIILFLSDILQKTFSQKHYFVGHIGGDDFFVGCDLSKISFEEVFEKCIKAQDDFKYGSKVFYPKEIIDQGYIKAKDRDGIVKNFGFVSVSFAILHIAKQSGNPDEEKISKLLALLKKQAKSLSAFSIATLLEPNINLFDFYEFKKSHDFSIKQAK</sequence>
<proteinExistence type="predicted"/>
<name>A0A1G6IZQ9_9BACT</name>
<dbReference type="CDD" id="cd01948">
    <property type="entry name" value="EAL"/>
    <property type="match status" value="1"/>
</dbReference>
<dbReference type="PROSITE" id="PS50887">
    <property type="entry name" value="GGDEF"/>
    <property type="match status" value="1"/>
</dbReference>
<dbReference type="PROSITE" id="PS51371">
    <property type="entry name" value="CBS"/>
    <property type="match status" value="1"/>
</dbReference>
<dbReference type="InterPro" id="IPR000644">
    <property type="entry name" value="CBS_dom"/>
</dbReference>
<dbReference type="PROSITE" id="PS50883">
    <property type="entry name" value="EAL"/>
    <property type="match status" value="1"/>
</dbReference>
<dbReference type="SUPFAM" id="SSF141868">
    <property type="entry name" value="EAL domain-like"/>
    <property type="match status" value="1"/>
</dbReference>
<dbReference type="InterPro" id="IPR000160">
    <property type="entry name" value="GGDEF_dom"/>
</dbReference>
<dbReference type="EMBL" id="FMYU01000002">
    <property type="protein sequence ID" value="SDC11276.1"/>
    <property type="molecule type" value="Genomic_DNA"/>
</dbReference>
<dbReference type="InterPro" id="IPR001633">
    <property type="entry name" value="EAL_dom"/>
</dbReference>
<evidence type="ECO:0000259" key="3">
    <source>
        <dbReference type="PROSITE" id="PS50887"/>
    </source>
</evidence>
<dbReference type="RefSeq" id="WP_092127721.1">
    <property type="nucleotide sequence ID" value="NZ_FMYU01000002.1"/>
</dbReference>
<dbReference type="Pfam" id="PF00990">
    <property type="entry name" value="GGDEF"/>
    <property type="match status" value="1"/>
</dbReference>
<dbReference type="Gene3D" id="3.30.70.270">
    <property type="match status" value="1"/>
</dbReference>